<gene>
    <name evidence="3" type="ORF">CKM354_000069500</name>
</gene>
<dbReference type="EMBL" id="BOLY01000001">
    <property type="protein sequence ID" value="GIZ37241.1"/>
    <property type="molecule type" value="Genomic_DNA"/>
</dbReference>
<comment type="caution">
    <text evidence="3">The sequence shown here is derived from an EMBL/GenBank/DDBJ whole genome shotgun (WGS) entry which is preliminary data.</text>
</comment>
<feature type="transmembrane region" description="Helical" evidence="2">
    <location>
        <begin position="80"/>
        <end position="104"/>
    </location>
</feature>
<accession>A0A9P3C6S7</accession>
<keyword evidence="2" id="KW-0812">Transmembrane</keyword>
<dbReference type="Proteomes" id="UP000825890">
    <property type="component" value="Unassembled WGS sequence"/>
</dbReference>
<dbReference type="OrthoDB" id="5431149at2759"/>
<keyword evidence="2" id="KW-1133">Transmembrane helix</keyword>
<name>A0A9P3C6S7_9PEZI</name>
<feature type="compositionally biased region" description="Low complexity" evidence="1">
    <location>
        <begin position="421"/>
        <end position="433"/>
    </location>
</feature>
<evidence type="ECO:0000313" key="4">
    <source>
        <dbReference type="Proteomes" id="UP000825890"/>
    </source>
</evidence>
<evidence type="ECO:0000256" key="2">
    <source>
        <dbReference type="SAM" id="Phobius"/>
    </source>
</evidence>
<sequence>MAWIWSHHVDRSSLVFYSTTFLAFIAKFITIATTTTLATTALLGRSIFALAITASVFEIVALAALLVAVGLFLRRVDRGSLVLVWIPGALVCFVGSVLALITSANARSLNSGDDSNNDEYVRHLAEAGLVATSIGLVTQIFFWGMVWPRNAQHSVLPTHDQYLPDQQTKQRSVSVYLNAIGIKQPSSFFTPIKGSSSPISPTYPTYPTFPTNGTNSYRSSVSESLQPMTSKTRLILQSPFGSRSSRGTQASTAVAIHSIRSTDEFENWDTSRVKHSFDTSYQKKPAIPRLEPIPGSRPVSPAHALEGPFSNEPVLKDKPLSDPVGQSPKISPVAIVEAEKSPIRSLPPLHTRRGSTPSIASPTSPAVEHHIHPLFRSESPVPPPLTSPRTVITASPYGGQIYSPEFALQSPRLLGSREGSRPASPAIRSRSGSTTIPPSPIETSHEPLPERSFSRLAEKLSQSGSPHGPNG</sequence>
<reference evidence="3 4" key="1">
    <citation type="submission" date="2021-01" db="EMBL/GenBank/DDBJ databases">
        <title>Cercospora kikuchii MAFF 305040 whole genome shotgun sequence.</title>
        <authorList>
            <person name="Kashiwa T."/>
            <person name="Suzuki T."/>
        </authorList>
    </citation>
    <scope>NUCLEOTIDE SEQUENCE [LARGE SCALE GENOMIC DNA]</scope>
    <source>
        <strain evidence="3 4">MAFF 305040</strain>
    </source>
</reference>
<feature type="compositionally biased region" description="Basic and acidic residues" evidence="1">
    <location>
        <begin position="443"/>
        <end position="458"/>
    </location>
</feature>
<feature type="region of interest" description="Disordered" evidence="1">
    <location>
        <begin position="342"/>
        <end position="471"/>
    </location>
</feature>
<dbReference type="GeneID" id="68286270"/>
<evidence type="ECO:0000256" key="1">
    <source>
        <dbReference type="SAM" id="MobiDB-lite"/>
    </source>
</evidence>
<protein>
    <submittedName>
        <fullName evidence="3">Uncharacterized protein</fullName>
    </submittedName>
</protein>
<organism evidence="3 4">
    <name type="scientific">Cercospora kikuchii</name>
    <dbReference type="NCBI Taxonomy" id="84275"/>
    <lineage>
        <taxon>Eukaryota</taxon>
        <taxon>Fungi</taxon>
        <taxon>Dikarya</taxon>
        <taxon>Ascomycota</taxon>
        <taxon>Pezizomycotina</taxon>
        <taxon>Dothideomycetes</taxon>
        <taxon>Dothideomycetidae</taxon>
        <taxon>Mycosphaerellales</taxon>
        <taxon>Mycosphaerellaceae</taxon>
        <taxon>Cercospora</taxon>
    </lineage>
</organism>
<feature type="compositionally biased region" description="Low complexity" evidence="1">
    <location>
        <begin position="355"/>
        <end position="366"/>
    </location>
</feature>
<evidence type="ECO:0000313" key="3">
    <source>
        <dbReference type="EMBL" id="GIZ37241.1"/>
    </source>
</evidence>
<feature type="region of interest" description="Disordered" evidence="1">
    <location>
        <begin position="286"/>
        <end position="328"/>
    </location>
</feature>
<proteinExistence type="predicted"/>
<feature type="transmembrane region" description="Helical" evidence="2">
    <location>
        <begin position="124"/>
        <end position="146"/>
    </location>
</feature>
<keyword evidence="2" id="KW-0472">Membrane</keyword>
<dbReference type="RefSeq" id="XP_044651728.1">
    <property type="nucleotide sequence ID" value="XM_044795793.1"/>
</dbReference>
<feature type="transmembrane region" description="Helical" evidence="2">
    <location>
        <begin position="21"/>
        <end position="41"/>
    </location>
</feature>
<feature type="transmembrane region" description="Helical" evidence="2">
    <location>
        <begin position="47"/>
        <end position="73"/>
    </location>
</feature>
<keyword evidence="4" id="KW-1185">Reference proteome</keyword>
<dbReference type="AlphaFoldDB" id="A0A9P3C6S7"/>